<dbReference type="Proteomes" id="UP000683925">
    <property type="component" value="Unassembled WGS sequence"/>
</dbReference>
<comment type="caution">
    <text evidence="1">The sequence shown here is derived from an EMBL/GenBank/DDBJ whole genome shotgun (WGS) entry which is preliminary data.</text>
</comment>
<evidence type="ECO:0000313" key="1">
    <source>
        <dbReference type="EMBL" id="CAD8158988.1"/>
    </source>
</evidence>
<evidence type="ECO:0000313" key="2">
    <source>
        <dbReference type="Proteomes" id="UP000683925"/>
    </source>
</evidence>
<proteinExistence type="predicted"/>
<dbReference type="OrthoDB" id="295946at2759"/>
<reference evidence="1" key="1">
    <citation type="submission" date="2021-01" db="EMBL/GenBank/DDBJ databases">
        <authorList>
            <consortium name="Genoscope - CEA"/>
            <person name="William W."/>
        </authorList>
    </citation>
    <scope>NUCLEOTIDE SEQUENCE</scope>
</reference>
<accession>A0A8S1U376</accession>
<gene>
    <name evidence="1" type="ORF">POCTA_138.1.T0360133</name>
</gene>
<dbReference type="OMA" id="KSHFMEN"/>
<protein>
    <submittedName>
        <fullName evidence="1">Uncharacterized protein</fullName>
    </submittedName>
</protein>
<dbReference type="EMBL" id="CAJJDP010000036">
    <property type="protein sequence ID" value="CAD8158988.1"/>
    <property type="molecule type" value="Genomic_DNA"/>
</dbReference>
<sequence length="466" mass="55655">MSNEAVAGFIVTKTIQQNPLRYYDANFNDYRDKNMIMYIQKKYADLKKRTGVKILPKQTFANTQLQVKLKAQEGNKDYQGNYELQPEVVEIMQRVLDKEQLENLLNFQVIPKRSKNWKRKPISVQQKLAMLMNDKIEQAQLDDLYKCYKRQNLKQNLKEVKTSASMKNTKDANKSIGKHKGYQNIELEDQEQVNFFMKKLCEDQNLNACTVLDIQNNELTFKEDQCDEMERWRNIVQKRITQEQLLEIMREEELKQNKELVKIFKETRIDQFDPDFFKSKVKMTTMKRVNQAQDSQYHKFFVSTETQANGLSQEDFRRKTQQYQSPKSHFMENLSKVSRTTRPQTSVSRTLKTQTSIKTEIEFNKFLKQCDVVETNFKKEKHLLKEKFSSLDNIMEKASQYLSMDKPQFEREPNQDFEKFKKQRQFKKKFVTYLIDKVEKQSDLLSEKIKQSSSKQFIERILSEEQ</sequence>
<name>A0A8S1U376_PAROT</name>
<keyword evidence="2" id="KW-1185">Reference proteome</keyword>
<dbReference type="AlphaFoldDB" id="A0A8S1U376"/>
<organism evidence="1 2">
    <name type="scientific">Paramecium octaurelia</name>
    <dbReference type="NCBI Taxonomy" id="43137"/>
    <lineage>
        <taxon>Eukaryota</taxon>
        <taxon>Sar</taxon>
        <taxon>Alveolata</taxon>
        <taxon>Ciliophora</taxon>
        <taxon>Intramacronucleata</taxon>
        <taxon>Oligohymenophorea</taxon>
        <taxon>Peniculida</taxon>
        <taxon>Parameciidae</taxon>
        <taxon>Paramecium</taxon>
    </lineage>
</organism>